<evidence type="ECO:0000313" key="8">
    <source>
        <dbReference type="Proteomes" id="UP000681041"/>
    </source>
</evidence>
<dbReference type="GO" id="GO:0003848">
    <property type="term" value="F:2-amino-4-hydroxy-6-hydroxymethyldihydropteridine diphosphokinase activity"/>
    <property type="evidence" value="ECO:0007669"/>
    <property type="project" value="UniProtKB-UniRule"/>
</dbReference>
<protein>
    <recommendedName>
        <fullName evidence="5">6-hydroxymethyl-7,8-dihydropterin pyrophosphokinase</fullName>
        <shortName evidence="5">HPPK</shortName>
        <ecNumber evidence="5">2.7.6.3</ecNumber>
    </recommendedName>
    <alternativeName>
        <fullName evidence="5">2-amino-4-hydroxy-6-hydroxymethyldihydropteridine pyrophosphokinase</fullName>
    </alternativeName>
    <alternativeName>
        <fullName evidence="5">6-hydroxymethyl-7,8-dihydropterin diphosphokinase</fullName>
        <shortName evidence="5">6-HMPDK</shortName>
    </alternativeName>
    <alternativeName>
        <fullName evidence="5">7,8-dihydro-6-hydroxymethylpterin diphosphokinase</fullName>
    </alternativeName>
    <alternativeName>
        <fullName evidence="5">7,8-dihydro-6-hydroxymethylpterin pyrophosphokinase</fullName>
        <shortName evidence="5">PPPK</shortName>
    </alternativeName>
</protein>
<sequence>MELEVWMGWYEEILKKFGFNKEDDEKTARRLNEILSKGKALSLSELPSGENFIVFGAGPSLKKHVKSIKKVYSTDFILVAADGATTALLEEDMVPHIIVTDLDGNIDDLIIANNKNAFMVVHAHGNNLENILKYSGSLKKVIGTTQSVPLKYVHNFGGFTDGDRAVFLAVQLGAKKLILAGMDFGKVVSKYSRPEIDSEVGPAGPIKELKLEYAEKLIQWIIKNEKVEVCNLKHSNLEKFLELK</sequence>
<dbReference type="GO" id="GO:0009229">
    <property type="term" value="P:thiamine diphosphate biosynthetic process"/>
    <property type="evidence" value="ECO:0007669"/>
    <property type="project" value="InterPro"/>
</dbReference>
<evidence type="ECO:0000256" key="1">
    <source>
        <dbReference type="ARBA" id="ARBA00022679"/>
    </source>
</evidence>
<evidence type="ECO:0000256" key="3">
    <source>
        <dbReference type="ARBA" id="ARBA00022777"/>
    </source>
</evidence>
<dbReference type="HAMAP" id="MF_02131">
    <property type="entry name" value="HMPDK_arch"/>
    <property type="match status" value="1"/>
</dbReference>
<evidence type="ECO:0000259" key="6">
    <source>
        <dbReference type="Pfam" id="PF01973"/>
    </source>
</evidence>
<gene>
    <name evidence="5" type="primary">mptE</name>
    <name evidence="7" type="ORF">HYG87_07400</name>
</gene>
<organism evidence="7 8">
    <name type="scientific">Methanobacterium alkalithermotolerans</name>
    <dbReference type="NCBI Taxonomy" id="2731220"/>
    <lineage>
        <taxon>Archaea</taxon>
        <taxon>Methanobacteriati</taxon>
        <taxon>Methanobacteriota</taxon>
        <taxon>Methanomada group</taxon>
        <taxon>Methanobacteria</taxon>
        <taxon>Methanobacteriales</taxon>
        <taxon>Methanobacteriaceae</taxon>
        <taxon>Methanobacterium</taxon>
    </lineage>
</organism>
<dbReference type="SUPFAM" id="SSF63999">
    <property type="entry name" value="Thiamin pyrophosphokinase, catalytic domain"/>
    <property type="match status" value="1"/>
</dbReference>
<comment type="function">
    <text evidence="5">Catalyzes the transfer of diphosphate from ATP to 6-hydroxymethyl-7,8-dihydropterin (6-HMD), leading to 6-hydroxymethyl-7,8-dihydropterin diphosphate (6-HMDP).</text>
</comment>
<evidence type="ECO:0000256" key="2">
    <source>
        <dbReference type="ARBA" id="ARBA00022741"/>
    </source>
</evidence>
<dbReference type="RefSeq" id="WP_211532554.1">
    <property type="nucleotide sequence ID" value="NZ_CP058560.1"/>
</dbReference>
<proteinExistence type="inferred from homology"/>
<evidence type="ECO:0000256" key="4">
    <source>
        <dbReference type="ARBA" id="ARBA00022840"/>
    </source>
</evidence>
<dbReference type="GeneID" id="64820579"/>
<evidence type="ECO:0000256" key="5">
    <source>
        <dbReference type="HAMAP-Rule" id="MF_02131"/>
    </source>
</evidence>
<dbReference type="EC" id="2.7.6.3" evidence="5"/>
<dbReference type="InterPro" id="IPR036759">
    <property type="entry name" value="TPK_catalytic_sf"/>
</dbReference>
<dbReference type="OrthoDB" id="34207at2157"/>
<keyword evidence="2 5" id="KW-0547">Nucleotide-binding</keyword>
<accession>A0A8T8K4W0</accession>
<dbReference type="AlphaFoldDB" id="A0A8T8K4W0"/>
<dbReference type="PANTHER" id="PTHR39648:SF1">
    <property type="entry name" value="6-HYDROXYMETHYL-7,8-DIHYDROPTERIN PYROPHOSPHOKINASE"/>
    <property type="match status" value="1"/>
</dbReference>
<dbReference type="InterPro" id="IPR027510">
    <property type="entry name" value="HMPDK_MptE"/>
</dbReference>
<dbReference type="InterPro" id="IPR002826">
    <property type="entry name" value="MptE-like"/>
</dbReference>
<keyword evidence="1 5" id="KW-0808">Transferase</keyword>
<dbReference type="GO" id="GO:0016301">
    <property type="term" value="F:kinase activity"/>
    <property type="evidence" value="ECO:0007669"/>
    <property type="project" value="UniProtKB-KW"/>
</dbReference>
<keyword evidence="5" id="KW-0460">Magnesium</keyword>
<name>A0A8T8K4W0_9EURY</name>
<dbReference type="GO" id="GO:0000287">
    <property type="term" value="F:magnesium ion binding"/>
    <property type="evidence" value="ECO:0007669"/>
    <property type="project" value="UniProtKB-UniRule"/>
</dbReference>
<comment type="similarity">
    <text evidence="5">Belongs to the archaeal 6-HMPDK family.</text>
</comment>
<dbReference type="GO" id="GO:0005524">
    <property type="term" value="F:ATP binding"/>
    <property type="evidence" value="ECO:0007669"/>
    <property type="project" value="UniProtKB-UniRule"/>
</dbReference>
<keyword evidence="8" id="KW-1185">Reference proteome</keyword>
<dbReference type="Pfam" id="PF01973">
    <property type="entry name" value="MptE-like"/>
    <property type="match status" value="1"/>
</dbReference>
<dbReference type="Proteomes" id="UP000681041">
    <property type="component" value="Chromosome"/>
</dbReference>
<keyword evidence="4 5" id="KW-0067">ATP-binding</keyword>
<feature type="domain" description="6-hydroxymethylpterin diphosphokinase MptE-like" evidence="6">
    <location>
        <begin position="28"/>
        <end position="185"/>
    </location>
</feature>
<comment type="catalytic activity">
    <reaction evidence="5">
        <text>6-hydroxymethyl-7,8-dihydropterin + ATP = (7,8-dihydropterin-6-yl)methyl diphosphate + AMP + H(+)</text>
        <dbReference type="Rhea" id="RHEA:11412"/>
        <dbReference type="ChEBI" id="CHEBI:15378"/>
        <dbReference type="ChEBI" id="CHEBI:30616"/>
        <dbReference type="ChEBI" id="CHEBI:44841"/>
        <dbReference type="ChEBI" id="CHEBI:72950"/>
        <dbReference type="ChEBI" id="CHEBI:456215"/>
        <dbReference type="EC" id="2.7.6.3"/>
    </reaction>
</comment>
<comment type="pathway">
    <text evidence="5">Cofactor biosynthesis; 5,6,7,8-tetrahydromethanopterin biosynthesis.</text>
</comment>
<dbReference type="PANTHER" id="PTHR39648">
    <property type="entry name" value="6-HYDROXYMETHYL-7,8-DIHYDROPTERIN PYROPHOSPHOKINASE"/>
    <property type="match status" value="1"/>
</dbReference>
<comment type="cofactor">
    <cofactor evidence="5">
        <name>Mg(2+)</name>
        <dbReference type="ChEBI" id="CHEBI:18420"/>
    </cofactor>
</comment>
<dbReference type="KEGG" id="meme:HYG87_07400"/>
<dbReference type="GO" id="GO:0004788">
    <property type="term" value="F:thiamine diphosphokinase activity"/>
    <property type="evidence" value="ECO:0007669"/>
    <property type="project" value="InterPro"/>
</dbReference>
<reference evidence="7" key="1">
    <citation type="submission" date="2020-07" db="EMBL/GenBank/DDBJ databases">
        <title>Methanobacterium. sp. MethCan genome.</title>
        <authorList>
            <person name="Postec A."/>
            <person name="Quemeneur M."/>
        </authorList>
    </citation>
    <scope>NUCLEOTIDE SEQUENCE</scope>
    <source>
        <strain evidence="7">MethCAN</strain>
    </source>
</reference>
<dbReference type="GO" id="GO:2001118">
    <property type="term" value="P:tetrahydromethanopterin biosynthetic process"/>
    <property type="evidence" value="ECO:0007669"/>
    <property type="project" value="UniProtKB-UniRule"/>
</dbReference>
<dbReference type="EMBL" id="CP058560">
    <property type="protein sequence ID" value="QUH23598.1"/>
    <property type="molecule type" value="Genomic_DNA"/>
</dbReference>
<evidence type="ECO:0000313" key="7">
    <source>
        <dbReference type="EMBL" id="QUH23598.1"/>
    </source>
</evidence>
<keyword evidence="3 5" id="KW-0418">Kinase</keyword>